<organism evidence="1 2">
    <name type="scientific">Lactococcus cremoris subsp. cremoris IBB477</name>
    <dbReference type="NCBI Taxonomy" id="1449093"/>
    <lineage>
        <taxon>Bacteria</taxon>
        <taxon>Bacillati</taxon>
        <taxon>Bacillota</taxon>
        <taxon>Bacilli</taxon>
        <taxon>Lactobacillales</taxon>
        <taxon>Streptococcaceae</taxon>
        <taxon>Lactococcus</taxon>
        <taxon>Lactococcus cremoris subsp. cremoris</taxon>
    </lineage>
</organism>
<dbReference type="Proteomes" id="UP000176236">
    <property type="component" value="Chromosome"/>
</dbReference>
<evidence type="ECO:0000313" key="2">
    <source>
        <dbReference type="Proteomes" id="UP000176236"/>
    </source>
</evidence>
<sequence>MATKTGICILCQQEKELNLEHVPPQGVGNKGGKNTLTGDLRDFISWNSSSEPLPREIKRQPKGNAYYTLCIDCNSKLGGAYVKHYVDFAKENKEFLYRIKNVKLGNNSKLTHSMKDVNSLRVAKEIVAMFFSVNGEVDSKDVKFLDSVRTYLKEVENNNFPIEKYKIVLNYHFPIFAPWMKELHLATDMIDNESTHNYIRPFVKHELGNGQKIRYSEIQYEGIGLTLIDLENSNYDITIGYDLKNFLTAQDKSKKILLSNVPVFTPNSTLLMEKALEFPEESGADLLLREQRILNYIKSLNQKEREEAELKIRALGKNRSIK</sequence>
<dbReference type="AlphaFoldDB" id="A0A1E7G2C1"/>
<name>A0A1E7G2C1_LACLC</name>
<evidence type="ECO:0000313" key="1">
    <source>
        <dbReference type="EMBL" id="OEU39115.1"/>
    </source>
</evidence>
<evidence type="ECO:0008006" key="3">
    <source>
        <dbReference type="Google" id="ProtNLM"/>
    </source>
</evidence>
<accession>A0A1E7G2C1</accession>
<reference evidence="1 2" key="1">
    <citation type="journal article" date="2016" name="Appl. Microbiol. Biotechnol.">
        <title>Adhesion of the genome-sequenced Lactococcus lactis subsp. cremoris IBB477 strain is mediated by specific molecular determinants.</title>
        <authorList>
            <person name="Radziwill-Bienkowska J.M."/>
            <person name="Le D.T."/>
            <person name="Szczesny P."/>
            <person name="Duviau M.P."/>
            <person name="Aleksandrzak-Piekarczyk T."/>
            <person name="Loubiere P."/>
            <person name="Mercier-Bonin M."/>
            <person name="Bardowski J.K."/>
            <person name="Kowalczyk M."/>
        </authorList>
    </citation>
    <scope>NUCLEOTIDE SEQUENCE [LARGE SCALE GENOMIC DNA]</scope>
    <source>
        <strain evidence="1 2">IBB477</strain>
    </source>
</reference>
<protein>
    <recommendedName>
        <fullName evidence="3">HNH endonuclease</fullName>
    </recommendedName>
</protein>
<gene>
    <name evidence="1" type="ORF">AJ89_10335</name>
</gene>
<comment type="caution">
    <text evidence="1">The sequence shown here is derived from an EMBL/GenBank/DDBJ whole genome shotgun (WGS) entry which is preliminary data.</text>
</comment>
<dbReference type="EMBL" id="JMMZ01000029">
    <property type="protein sequence ID" value="OEU39115.1"/>
    <property type="molecule type" value="Genomic_DNA"/>
</dbReference>
<proteinExistence type="predicted"/>
<dbReference type="RefSeq" id="WP_075070603.1">
    <property type="nucleotide sequence ID" value="NZ_CM007353.1"/>
</dbReference>